<evidence type="ECO:0000313" key="3">
    <source>
        <dbReference type="Proteomes" id="UP000178742"/>
    </source>
</evidence>
<sequence length="676" mass="75379">MKLFLCVEKNKRFLWGLVFAILFSFCISSSVSAESELKFPLRANYYLGELKDDDAFIRDIARYDLLIVTPAQIKSHPVAIKKIRAAHAGILILAYVPSQSYNLRYWSNDSVFKNFKNIPDSVWMRDPFGNKIVDSFSVQWANLNSDWNRVLLDFVEKQILPLDVDGIFFDMVSHNISWLNGGSLDLNNDHKKDDPTTADTLWLERTTTLLQQASQKLKTKYIIINGSSDGNLQKYINGRMFETFPTPWEGDGKWATVMNRAKIIQKQNRQPRLLVFNGNSNNTGIQNNYSKFRYGFVSALLNDAYFSYDFGDTSHSQLWWYDEYGSDLGAALGPSTLQNNIAALPTQYAPGVWIRQFQNGIALVNSTDQKQHINLGGEYEKFHGLQDKSVNDGSIVTQTDVNKDDGLILLRTFASLNDALFTNGDFVRFFRPDGSRVRNGFFAFENSYKGGDQIAHVDMNHNGKRDLIIVSKNKITMWRDDGQLYAKLYPYTASYQGNLSLAFGDINGDGLFEMIVAPSAGYPLPVQVYAPGGTLISNNWFPLGTKYNGGYSLGVMSGSPGAAGKLLLGTGTGVATKVQLYNTDFTLFREWFAYEKYFKGGVHVAVGDIDGDGIEEIVAGAGVGKKPVIKVFDSAGALKYGEFQAYSAFGNPGIDVRVMDVNFDGKKDIVGMSDGI</sequence>
<dbReference type="Pfam" id="PF14885">
    <property type="entry name" value="GHL15"/>
    <property type="match status" value="1"/>
</dbReference>
<dbReference type="PANTHER" id="PTHR46580">
    <property type="entry name" value="SENSOR KINASE-RELATED"/>
    <property type="match status" value="1"/>
</dbReference>
<dbReference type="InterPro" id="IPR028994">
    <property type="entry name" value="Integrin_alpha_N"/>
</dbReference>
<comment type="caution">
    <text evidence="2">The sequence shown here is derived from an EMBL/GenBank/DDBJ whole genome shotgun (WGS) entry which is preliminary data.</text>
</comment>
<dbReference type="STRING" id="1798676.A3B90_00435"/>
<dbReference type="EMBL" id="MFPX01000018">
    <property type="protein sequence ID" value="OGH66463.1"/>
    <property type="molecule type" value="Genomic_DNA"/>
</dbReference>
<dbReference type="InterPro" id="IPR029455">
    <property type="entry name" value="GHL15"/>
</dbReference>
<keyword evidence="1" id="KW-0732">Signal</keyword>
<dbReference type="AlphaFoldDB" id="A0A1F6M4H6"/>
<proteinExistence type="predicted"/>
<protein>
    <submittedName>
        <fullName evidence="2">Uncharacterized protein</fullName>
    </submittedName>
</protein>
<evidence type="ECO:0000256" key="1">
    <source>
        <dbReference type="ARBA" id="ARBA00022729"/>
    </source>
</evidence>
<dbReference type="Proteomes" id="UP000178742">
    <property type="component" value="Unassembled WGS sequence"/>
</dbReference>
<organism evidence="2 3">
    <name type="scientific">Candidatus Magasanikbacteria bacterium RIFCSPHIGHO2_02_FULL_41_13</name>
    <dbReference type="NCBI Taxonomy" id="1798676"/>
    <lineage>
        <taxon>Bacteria</taxon>
        <taxon>Candidatus Magasanikiibacteriota</taxon>
    </lineage>
</organism>
<dbReference type="InterPro" id="IPR013517">
    <property type="entry name" value="FG-GAP"/>
</dbReference>
<dbReference type="SUPFAM" id="SSF69318">
    <property type="entry name" value="Integrin alpha N-terminal domain"/>
    <property type="match status" value="1"/>
</dbReference>
<accession>A0A1F6M4H6</accession>
<name>A0A1F6M4H6_9BACT</name>
<evidence type="ECO:0000313" key="2">
    <source>
        <dbReference type="EMBL" id="OGH66463.1"/>
    </source>
</evidence>
<dbReference type="Gene3D" id="2.130.10.130">
    <property type="entry name" value="Integrin alpha, N-terminal"/>
    <property type="match status" value="1"/>
</dbReference>
<dbReference type="PANTHER" id="PTHR46580:SF2">
    <property type="entry name" value="MAM DOMAIN-CONTAINING PROTEIN"/>
    <property type="match status" value="1"/>
</dbReference>
<reference evidence="2 3" key="1">
    <citation type="journal article" date="2016" name="Nat. Commun.">
        <title>Thousands of microbial genomes shed light on interconnected biogeochemical processes in an aquifer system.</title>
        <authorList>
            <person name="Anantharaman K."/>
            <person name="Brown C.T."/>
            <person name="Hug L.A."/>
            <person name="Sharon I."/>
            <person name="Castelle C.J."/>
            <person name="Probst A.J."/>
            <person name="Thomas B.C."/>
            <person name="Singh A."/>
            <person name="Wilkins M.J."/>
            <person name="Karaoz U."/>
            <person name="Brodie E.L."/>
            <person name="Williams K.H."/>
            <person name="Hubbard S.S."/>
            <person name="Banfield J.F."/>
        </authorList>
    </citation>
    <scope>NUCLEOTIDE SEQUENCE [LARGE SCALE GENOMIC DNA]</scope>
</reference>
<dbReference type="Pfam" id="PF13517">
    <property type="entry name" value="FG-GAP_3"/>
    <property type="match status" value="1"/>
</dbReference>
<gene>
    <name evidence="2" type="ORF">A3B90_00435</name>
</gene>